<keyword evidence="2" id="KW-0274">FAD</keyword>
<comment type="cofactor">
    <cofactor evidence="2">
        <name>FAD</name>
        <dbReference type="ChEBI" id="CHEBI:57692"/>
    </cofactor>
</comment>
<dbReference type="Gene3D" id="3.50.50.60">
    <property type="entry name" value="FAD/NAD(P)-binding domain"/>
    <property type="match status" value="1"/>
</dbReference>
<gene>
    <name evidence="4" type="ORF">H2200_013163</name>
</gene>
<feature type="domain" description="Glucose-methanol-choline oxidoreductase N-terminal" evidence="3">
    <location>
        <begin position="282"/>
        <end position="296"/>
    </location>
</feature>
<dbReference type="Pfam" id="PF05199">
    <property type="entry name" value="GMC_oxred_C"/>
    <property type="match status" value="1"/>
</dbReference>
<dbReference type="PIRSF" id="PIRSF000137">
    <property type="entry name" value="Alcohol_oxidase"/>
    <property type="match status" value="1"/>
</dbReference>
<name>A0AA38WW92_9EURO</name>
<dbReference type="SUPFAM" id="SSF54373">
    <property type="entry name" value="FAD-linked reductases, C-terminal domain"/>
    <property type="match status" value="1"/>
</dbReference>
<feature type="binding site" evidence="2">
    <location>
        <begin position="540"/>
        <end position="541"/>
    </location>
    <ligand>
        <name>FAD</name>
        <dbReference type="ChEBI" id="CHEBI:57692"/>
    </ligand>
</feature>
<comment type="similarity">
    <text evidence="1">Belongs to the GMC oxidoreductase family.</text>
</comment>
<dbReference type="Proteomes" id="UP001172673">
    <property type="component" value="Unassembled WGS sequence"/>
</dbReference>
<evidence type="ECO:0000256" key="2">
    <source>
        <dbReference type="PIRSR" id="PIRSR000137-2"/>
    </source>
</evidence>
<reference evidence="4" key="1">
    <citation type="submission" date="2022-10" db="EMBL/GenBank/DDBJ databases">
        <title>Culturing micro-colonial fungi from biological soil crusts in the Mojave desert and describing Neophaeococcomyces mojavensis, and introducing the new genera and species Taxawa tesnikishii.</title>
        <authorList>
            <person name="Kurbessoian T."/>
            <person name="Stajich J.E."/>
        </authorList>
    </citation>
    <scope>NUCLEOTIDE SEQUENCE</scope>
    <source>
        <strain evidence="4">TK_41</strain>
    </source>
</reference>
<dbReference type="EMBL" id="JAPDRK010000027">
    <property type="protein sequence ID" value="KAJ9602308.1"/>
    <property type="molecule type" value="Genomic_DNA"/>
</dbReference>
<dbReference type="InterPro" id="IPR000172">
    <property type="entry name" value="GMC_OxRdtase_N"/>
</dbReference>
<sequence>MPISNKLADGLDEVDVIIAGGGTAACIVAGRLAAANPGLSILVIEGGQNNYENHNVVNPGLFREHLRPGSKSAIFYSAKATPSMGNKERVVPAGGLLGGGSSVNLMLYTRAQRSDFDSWNTPGWSTDELIPFLKKFETYHGAGNEKTHGYNGPIHVSGGGYKCAKSEQDFIDACTEVGYPEYQDMNDLDSNNGTERWMRYVSPQGKRQDTAHCYLHPLLRDGKHPNLHVLCESKVVRVLFDENKKATGVEYTPNPDYVENTDRVVGSKSTIKARKLVVVSCGAIGSPLVLERSGVGDRRILEKAGVPLVEDLPGVGHDYQDHNLIFYPYRTNLEPHETMDAIFRDIKARDEAVLNRSAILRWNTCDVSSKIRPTDAEVAALGPEFQKAWNKDFKDNPNRPLMLVSLVSSFLEDPASVPAEAYVSLAAYTAYPYSRGKLHITGPNWEDPIDFDLGFFTDPHDIDLKKQIWAYKKHREIMRRTKMYRGELAIGHPKFAESSPAGCKALDAPIAGPGLKNLEYSEEDEVAIEKFIRENIQTTWHYLGTAKMAPRDQNGVVDKDLNVYGVEGLKVVDLSIAPENVAANTENTALLIGEKAASIILAELGLEEKPIPGLYARSDTNGTNGVNGH</sequence>
<keyword evidence="5" id="KW-1185">Reference proteome</keyword>
<evidence type="ECO:0000256" key="1">
    <source>
        <dbReference type="ARBA" id="ARBA00010790"/>
    </source>
</evidence>
<proteinExistence type="inferred from homology"/>
<dbReference type="PROSITE" id="PS51257">
    <property type="entry name" value="PROKAR_LIPOPROTEIN"/>
    <property type="match status" value="1"/>
</dbReference>
<protein>
    <recommendedName>
        <fullName evidence="3">Glucose-methanol-choline oxidoreductase N-terminal domain-containing protein</fullName>
    </recommendedName>
</protein>
<organism evidence="4 5">
    <name type="scientific">Cladophialophora chaetospira</name>
    <dbReference type="NCBI Taxonomy" id="386627"/>
    <lineage>
        <taxon>Eukaryota</taxon>
        <taxon>Fungi</taxon>
        <taxon>Dikarya</taxon>
        <taxon>Ascomycota</taxon>
        <taxon>Pezizomycotina</taxon>
        <taxon>Eurotiomycetes</taxon>
        <taxon>Chaetothyriomycetidae</taxon>
        <taxon>Chaetothyriales</taxon>
        <taxon>Herpotrichiellaceae</taxon>
        <taxon>Cladophialophora</taxon>
    </lineage>
</organism>
<dbReference type="SUPFAM" id="SSF51905">
    <property type="entry name" value="FAD/NAD(P)-binding domain"/>
    <property type="match status" value="1"/>
</dbReference>
<evidence type="ECO:0000313" key="5">
    <source>
        <dbReference type="Proteomes" id="UP001172673"/>
    </source>
</evidence>
<dbReference type="GO" id="GO:0050660">
    <property type="term" value="F:flavin adenine dinucleotide binding"/>
    <property type="evidence" value="ECO:0007669"/>
    <property type="project" value="InterPro"/>
</dbReference>
<accession>A0AA38WW92</accession>
<dbReference type="GO" id="GO:0016614">
    <property type="term" value="F:oxidoreductase activity, acting on CH-OH group of donors"/>
    <property type="evidence" value="ECO:0007669"/>
    <property type="project" value="InterPro"/>
</dbReference>
<evidence type="ECO:0000313" key="4">
    <source>
        <dbReference type="EMBL" id="KAJ9602308.1"/>
    </source>
</evidence>
<keyword evidence="2" id="KW-0285">Flavoprotein</keyword>
<dbReference type="InterPro" id="IPR012132">
    <property type="entry name" value="GMC_OxRdtase"/>
</dbReference>
<comment type="caution">
    <text evidence="4">The sequence shown here is derived from an EMBL/GenBank/DDBJ whole genome shotgun (WGS) entry which is preliminary data.</text>
</comment>
<dbReference type="AlphaFoldDB" id="A0AA38WW92"/>
<dbReference type="PANTHER" id="PTHR11552">
    <property type="entry name" value="GLUCOSE-METHANOL-CHOLINE GMC OXIDOREDUCTASE"/>
    <property type="match status" value="1"/>
</dbReference>
<dbReference type="InterPro" id="IPR036188">
    <property type="entry name" value="FAD/NAD-bd_sf"/>
</dbReference>
<dbReference type="PANTHER" id="PTHR11552:SF78">
    <property type="entry name" value="GLUCOSE-METHANOL-CHOLINE OXIDOREDUCTASE N-TERMINAL DOMAIN-CONTAINING PROTEIN"/>
    <property type="match status" value="1"/>
</dbReference>
<dbReference type="InterPro" id="IPR007867">
    <property type="entry name" value="GMC_OxRtase_C"/>
</dbReference>
<dbReference type="Gene3D" id="3.30.560.10">
    <property type="entry name" value="Glucose Oxidase, domain 3"/>
    <property type="match status" value="1"/>
</dbReference>
<evidence type="ECO:0000259" key="3">
    <source>
        <dbReference type="PROSITE" id="PS00624"/>
    </source>
</evidence>
<dbReference type="PROSITE" id="PS00624">
    <property type="entry name" value="GMC_OXRED_2"/>
    <property type="match status" value="1"/>
</dbReference>
<dbReference type="Pfam" id="PF00732">
    <property type="entry name" value="GMC_oxred_N"/>
    <property type="match status" value="1"/>
</dbReference>
<feature type="binding site" evidence="2">
    <location>
        <position position="235"/>
    </location>
    <ligand>
        <name>FAD</name>
        <dbReference type="ChEBI" id="CHEBI:57692"/>
    </ligand>
</feature>